<evidence type="ECO:0000313" key="2">
    <source>
        <dbReference type="Proteomes" id="UP000029734"/>
    </source>
</evidence>
<accession>A0A098MBY4</accession>
<evidence type="ECO:0000313" key="1">
    <source>
        <dbReference type="EMBL" id="KGE19062.1"/>
    </source>
</evidence>
<proteinExistence type="predicted"/>
<dbReference type="EMBL" id="JQCR01000002">
    <property type="protein sequence ID" value="KGE19062.1"/>
    <property type="molecule type" value="Genomic_DNA"/>
</dbReference>
<keyword evidence="2" id="KW-1185">Reference proteome</keyword>
<dbReference type="STRING" id="268407.PWYN_06645"/>
<dbReference type="AlphaFoldDB" id="A0A098MBY4"/>
<organism evidence="1 2">
    <name type="scientific">Paenibacillus wynnii</name>
    <dbReference type="NCBI Taxonomy" id="268407"/>
    <lineage>
        <taxon>Bacteria</taxon>
        <taxon>Bacillati</taxon>
        <taxon>Bacillota</taxon>
        <taxon>Bacilli</taxon>
        <taxon>Bacillales</taxon>
        <taxon>Paenibacillaceae</taxon>
        <taxon>Paenibacillus</taxon>
    </lineage>
</organism>
<name>A0A098MBY4_9BACL</name>
<protein>
    <submittedName>
        <fullName evidence="1">Uncharacterized protein</fullName>
    </submittedName>
</protein>
<gene>
    <name evidence="1" type="ORF">PWYN_06645</name>
</gene>
<reference evidence="1 2" key="2">
    <citation type="submission" date="2014-10" db="EMBL/GenBank/DDBJ databases">
        <title>Comparative genomics of the Paenibacillus odorifer group.</title>
        <authorList>
            <person name="Tsai Y.-C."/>
            <person name="Martin N."/>
            <person name="Korlach J."/>
            <person name="Wiedmann M."/>
        </authorList>
    </citation>
    <scope>NUCLEOTIDE SEQUENCE [LARGE SCALE GENOMIC DNA]</scope>
    <source>
        <strain evidence="1 2">DSM 18334</strain>
    </source>
</reference>
<comment type="caution">
    <text evidence="1">The sequence shown here is derived from an EMBL/GenBank/DDBJ whole genome shotgun (WGS) entry which is preliminary data.</text>
</comment>
<dbReference type="Proteomes" id="UP000029734">
    <property type="component" value="Unassembled WGS sequence"/>
</dbReference>
<sequence>MEGLGQWQVKQFLDLPPKPFGFACSVNQIRETIGRDSVDLTEILLVHTHFCKALFNGPAIGGYGTFTIQRTHLLSTFQPYDIMK</sequence>
<reference evidence="1 2" key="1">
    <citation type="submission" date="2014-08" db="EMBL/GenBank/DDBJ databases">
        <authorList>
            <person name="den Bakker H.C."/>
        </authorList>
    </citation>
    <scope>NUCLEOTIDE SEQUENCE [LARGE SCALE GENOMIC DNA]</scope>
    <source>
        <strain evidence="1 2">DSM 18334</strain>
    </source>
</reference>